<evidence type="ECO:0000313" key="3">
    <source>
        <dbReference type="Proteomes" id="UP000197138"/>
    </source>
</evidence>
<dbReference type="Proteomes" id="UP000197138">
    <property type="component" value="Unassembled WGS sequence"/>
</dbReference>
<evidence type="ECO:0000256" key="1">
    <source>
        <dbReference type="SAM" id="MobiDB-lite"/>
    </source>
</evidence>
<dbReference type="AlphaFoldDB" id="A0A218VTY5"/>
<organism evidence="2 3">
    <name type="scientific">Punica granatum</name>
    <name type="common">Pomegranate</name>
    <dbReference type="NCBI Taxonomy" id="22663"/>
    <lineage>
        <taxon>Eukaryota</taxon>
        <taxon>Viridiplantae</taxon>
        <taxon>Streptophyta</taxon>
        <taxon>Embryophyta</taxon>
        <taxon>Tracheophyta</taxon>
        <taxon>Spermatophyta</taxon>
        <taxon>Magnoliopsida</taxon>
        <taxon>eudicotyledons</taxon>
        <taxon>Gunneridae</taxon>
        <taxon>Pentapetalae</taxon>
        <taxon>rosids</taxon>
        <taxon>malvids</taxon>
        <taxon>Myrtales</taxon>
        <taxon>Lythraceae</taxon>
        <taxon>Punica</taxon>
    </lineage>
</organism>
<protein>
    <submittedName>
        <fullName evidence="2">Uncharacterized protein</fullName>
    </submittedName>
</protein>
<reference evidence="3" key="1">
    <citation type="journal article" date="2017" name="Plant J.">
        <title>The pomegranate (Punica granatum L.) genome and the genomics of punicalagin biosynthesis.</title>
        <authorList>
            <person name="Qin G."/>
            <person name="Xu C."/>
            <person name="Ming R."/>
            <person name="Tang H."/>
            <person name="Guyot R."/>
            <person name="Kramer E.M."/>
            <person name="Hu Y."/>
            <person name="Yi X."/>
            <person name="Qi Y."/>
            <person name="Xu X."/>
            <person name="Gao Z."/>
            <person name="Pan H."/>
            <person name="Jian J."/>
            <person name="Tian Y."/>
            <person name="Yue Z."/>
            <person name="Xu Y."/>
        </authorList>
    </citation>
    <scope>NUCLEOTIDE SEQUENCE [LARGE SCALE GENOMIC DNA]</scope>
    <source>
        <strain evidence="3">cv. Dabenzi</strain>
    </source>
</reference>
<sequence>MENLTSLSRRGALPSLDVRGKESGKQREGRVTRLDAMGDGHPRAAAAAAWGKWGRHNDSDHGTVQGRAPWTPKGRT</sequence>
<accession>A0A218VTY5</accession>
<feature type="region of interest" description="Disordered" evidence="1">
    <location>
        <begin position="1"/>
        <end position="76"/>
    </location>
</feature>
<comment type="caution">
    <text evidence="2">The sequence shown here is derived from an EMBL/GenBank/DDBJ whole genome shotgun (WGS) entry which is preliminary data.</text>
</comment>
<dbReference type="EMBL" id="MTKT01006096">
    <property type="protein sequence ID" value="OWM63461.1"/>
    <property type="molecule type" value="Genomic_DNA"/>
</dbReference>
<name>A0A218VTY5_PUNGR</name>
<proteinExistence type="predicted"/>
<gene>
    <name evidence="2" type="ORF">CDL15_Pgr020662</name>
</gene>
<evidence type="ECO:0000313" key="2">
    <source>
        <dbReference type="EMBL" id="OWM63461.1"/>
    </source>
</evidence>
<feature type="compositionally biased region" description="Basic and acidic residues" evidence="1">
    <location>
        <begin position="18"/>
        <end position="42"/>
    </location>
</feature>